<comment type="caution">
    <text evidence="2">The sequence shown here is derived from an EMBL/GenBank/DDBJ whole genome shotgun (WGS) entry which is preliminary data.</text>
</comment>
<dbReference type="AlphaFoldDB" id="A0A0W8F1T9"/>
<reference evidence="2" key="1">
    <citation type="journal article" date="2015" name="Proc. Natl. Acad. Sci. U.S.A.">
        <title>Networks of energetic and metabolic interactions define dynamics in microbial communities.</title>
        <authorList>
            <person name="Embree M."/>
            <person name="Liu J.K."/>
            <person name="Al-Bassam M.M."/>
            <person name="Zengler K."/>
        </authorList>
    </citation>
    <scope>NUCLEOTIDE SEQUENCE</scope>
</reference>
<accession>A0A0W8F1T9</accession>
<protein>
    <submittedName>
        <fullName evidence="2">Uncharacterized protein</fullName>
    </submittedName>
</protein>
<organism evidence="2">
    <name type="scientific">hydrocarbon metagenome</name>
    <dbReference type="NCBI Taxonomy" id="938273"/>
    <lineage>
        <taxon>unclassified sequences</taxon>
        <taxon>metagenomes</taxon>
        <taxon>ecological metagenomes</taxon>
    </lineage>
</organism>
<name>A0A0W8F1T9_9ZZZZ</name>
<gene>
    <name evidence="2" type="ORF">ASZ90_016043</name>
</gene>
<proteinExistence type="predicted"/>
<feature type="region of interest" description="Disordered" evidence="1">
    <location>
        <begin position="1"/>
        <end position="23"/>
    </location>
</feature>
<evidence type="ECO:0000313" key="2">
    <source>
        <dbReference type="EMBL" id="KUG14323.1"/>
    </source>
</evidence>
<evidence type="ECO:0000256" key="1">
    <source>
        <dbReference type="SAM" id="MobiDB-lite"/>
    </source>
</evidence>
<dbReference type="EMBL" id="LNQE01001672">
    <property type="protein sequence ID" value="KUG14323.1"/>
    <property type="molecule type" value="Genomic_DNA"/>
</dbReference>
<sequence>MEGDPVYPEVVDGDRGPGGNEFLPEIQPDPLIIEYREEFFQEFQERLPGVGTAHAGPGLPLRMAPYHLQCLFHSRCVPALGAGEDKGYGGMKDYQGCTLGGTFRIATLREL</sequence>